<evidence type="ECO:0000256" key="5">
    <source>
        <dbReference type="ARBA" id="ARBA00023002"/>
    </source>
</evidence>
<evidence type="ECO:0000256" key="2">
    <source>
        <dbReference type="ARBA" id="ARBA00013017"/>
    </source>
</evidence>
<keyword evidence="4" id="KW-0049">Antioxidant</keyword>
<comment type="catalytic activity">
    <reaction evidence="10">
        <text>a hydroperoxide + [thioredoxin]-dithiol = an alcohol + [thioredoxin]-disulfide + H2O</text>
        <dbReference type="Rhea" id="RHEA:62620"/>
        <dbReference type="Rhea" id="RHEA-COMP:10698"/>
        <dbReference type="Rhea" id="RHEA-COMP:10700"/>
        <dbReference type="ChEBI" id="CHEBI:15377"/>
        <dbReference type="ChEBI" id="CHEBI:29950"/>
        <dbReference type="ChEBI" id="CHEBI:30879"/>
        <dbReference type="ChEBI" id="CHEBI:35924"/>
        <dbReference type="ChEBI" id="CHEBI:50058"/>
        <dbReference type="EC" id="1.11.1.24"/>
    </reaction>
</comment>
<keyword evidence="7" id="KW-0676">Redox-active center</keyword>
<name>A0A5B8RE83_9ZZZZ</name>
<dbReference type="EMBL" id="MN079209">
    <property type="protein sequence ID" value="QEA07170.1"/>
    <property type="molecule type" value="Genomic_DNA"/>
</dbReference>
<dbReference type="EC" id="1.11.1.24" evidence="2"/>
<proteinExistence type="inferred from homology"/>
<evidence type="ECO:0000256" key="8">
    <source>
        <dbReference type="ARBA" id="ARBA00032824"/>
    </source>
</evidence>
<dbReference type="PIRSF" id="PIRSF000239">
    <property type="entry name" value="AHPC"/>
    <property type="match status" value="1"/>
</dbReference>
<dbReference type="FunFam" id="3.40.30.10:FF:000007">
    <property type="entry name" value="Thioredoxin-dependent thiol peroxidase"/>
    <property type="match status" value="1"/>
</dbReference>
<dbReference type="SUPFAM" id="SSF52833">
    <property type="entry name" value="Thioredoxin-like"/>
    <property type="match status" value="1"/>
</dbReference>
<organism evidence="12">
    <name type="scientific">uncultured organism</name>
    <dbReference type="NCBI Taxonomy" id="155900"/>
    <lineage>
        <taxon>unclassified sequences</taxon>
        <taxon>environmental samples</taxon>
    </lineage>
</organism>
<comment type="subunit">
    <text evidence="1">Monomer.</text>
</comment>
<evidence type="ECO:0000256" key="9">
    <source>
        <dbReference type="ARBA" id="ARBA00038489"/>
    </source>
</evidence>
<evidence type="ECO:0000256" key="10">
    <source>
        <dbReference type="ARBA" id="ARBA00049091"/>
    </source>
</evidence>
<dbReference type="InterPro" id="IPR050924">
    <property type="entry name" value="Peroxiredoxin_BCP/PrxQ"/>
</dbReference>
<dbReference type="PROSITE" id="PS51352">
    <property type="entry name" value="THIOREDOXIN_2"/>
    <property type="match status" value="1"/>
</dbReference>
<keyword evidence="5 12" id="KW-0560">Oxidoreductase</keyword>
<dbReference type="InterPro" id="IPR000866">
    <property type="entry name" value="AhpC/TSA"/>
</dbReference>
<protein>
    <recommendedName>
        <fullName evidence="2">thioredoxin-dependent peroxiredoxin</fullName>
        <ecNumber evidence="2">1.11.1.24</ecNumber>
    </recommendedName>
    <alternativeName>
        <fullName evidence="8">Thioredoxin peroxidase</fullName>
    </alternativeName>
</protein>
<dbReference type="GO" id="GO:0008379">
    <property type="term" value="F:thioredoxin peroxidase activity"/>
    <property type="evidence" value="ECO:0007669"/>
    <property type="project" value="TreeGrafter"/>
</dbReference>
<evidence type="ECO:0000256" key="7">
    <source>
        <dbReference type="ARBA" id="ARBA00023284"/>
    </source>
</evidence>
<dbReference type="Pfam" id="PF00578">
    <property type="entry name" value="AhpC-TSA"/>
    <property type="match status" value="1"/>
</dbReference>
<evidence type="ECO:0000256" key="1">
    <source>
        <dbReference type="ARBA" id="ARBA00011245"/>
    </source>
</evidence>
<evidence type="ECO:0000256" key="4">
    <source>
        <dbReference type="ARBA" id="ARBA00022862"/>
    </source>
</evidence>
<evidence type="ECO:0000259" key="11">
    <source>
        <dbReference type="PROSITE" id="PS51352"/>
    </source>
</evidence>
<dbReference type="Gene3D" id="3.40.30.10">
    <property type="entry name" value="Glutaredoxin"/>
    <property type="match status" value="1"/>
</dbReference>
<dbReference type="CDD" id="cd03017">
    <property type="entry name" value="PRX_BCP"/>
    <property type="match status" value="1"/>
</dbReference>
<dbReference type="AlphaFoldDB" id="A0A5B8RE83"/>
<sequence>MSEIEIDRPVPDFERPATGDTAFRLADCRGRQVLLFFYPKANTPGCTQEGKDFRDLHDAFAAANTLVVGVSRDGPKAQQNFSDKYDFPFPLLSDKDEGVCTLFGVIKEKNMYGRRVMGVERSTFLIDADGVLRREWRGVKVKGHAEEALAAAKALHDGE</sequence>
<dbReference type="GO" id="GO:0034599">
    <property type="term" value="P:cellular response to oxidative stress"/>
    <property type="evidence" value="ECO:0007669"/>
    <property type="project" value="TreeGrafter"/>
</dbReference>
<keyword evidence="6" id="KW-1015">Disulfide bond</keyword>
<accession>A0A5B8RE83</accession>
<dbReference type="InterPro" id="IPR024706">
    <property type="entry name" value="Peroxiredoxin_AhpC-typ"/>
</dbReference>
<dbReference type="PANTHER" id="PTHR42801:SF4">
    <property type="entry name" value="AHPC_TSA FAMILY PROTEIN"/>
    <property type="match status" value="1"/>
</dbReference>
<evidence type="ECO:0000256" key="6">
    <source>
        <dbReference type="ARBA" id="ARBA00023157"/>
    </source>
</evidence>
<evidence type="ECO:0000313" key="12">
    <source>
        <dbReference type="EMBL" id="QEA07170.1"/>
    </source>
</evidence>
<keyword evidence="3 12" id="KW-0575">Peroxidase</keyword>
<evidence type="ECO:0000256" key="3">
    <source>
        <dbReference type="ARBA" id="ARBA00022559"/>
    </source>
</evidence>
<feature type="domain" description="Thioredoxin" evidence="11">
    <location>
        <begin position="4"/>
        <end position="157"/>
    </location>
</feature>
<reference evidence="12" key="1">
    <citation type="submission" date="2019-06" db="EMBL/GenBank/DDBJ databases">
        <authorList>
            <person name="Murdoch R.W."/>
            <person name="Fathepure B."/>
        </authorList>
    </citation>
    <scope>NUCLEOTIDE SEQUENCE</scope>
</reference>
<comment type="similarity">
    <text evidence="9">Belongs to the peroxiredoxin family. BCP/PrxQ subfamily.</text>
</comment>
<dbReference type="InterPro" id="IPR013766">
    <property type="entry name" value="Thioredoxin_domain"/>
</dbReference>
<dbReference type="InterPro" id="IPR036249">
    <property type="entry name" value="Thioredoxin-like_sf"/>
</dbReference>
<gene>
    <name evidence="12" type="primary">bcp_1</name>
    <name evidence="12" type="ORF">KBTEX_03515</name>
</gene>
<dbReference type="PANTHER" id="PTHR42801">
    <property type="entry name" value="THIOREDOXIN-DEPENDENT PEROXIDE REDUCTASE"/>
    <property type="match status" value="1"/>
</dbReference>